<protein>
    <submittedName>
        <fullName evidence="1">Uncharacterized protein</fullName>
    </submittedName>
</protein>
<accession>A0A0B0NFM7</accession>
<dbReference type="EMBL" id="KN396292">
    <property type="protein sequence ID" value="KHG11670.1"/>
    <property type="molecule type" value="Genomic_DNA"/>
</dbReference>
<name>A0A0B0NFM7_GOSAR</name>
<evidence type="ECO:0000313" key="1">
    <source>
        <dbReference type="EMBL" id="KHG11670.1"/>
    </source>
</evidence>
<reference evidence="2" key="1">
    <citation type="submission" date="2014-09" db="EMBL/GenBank/DDBJ databases">
        <authorList>
            <person name="Mudge J."/>
            <person name="Ramaraj T."/>
            <person name="Lindquist I.E."/>
            <person name="Bharti A.K."/>
            <person name="Sundararajan A."/>
            <person name="Cameron C.T."/>
            <person name="Woodward J.E."/>
            <person name="May G.D."/>
            <person name="Brubaker C."/>
            <person name="Broadhvest J."/>
            <person name="Wilkins T.A."/>
        </authorList>
    </citation>
    <scope>NUCLEOTIDE SEQUENCE</scope>
    <source>
        <strain evidence="2">cv. AKA8401</strain>
    </source>
</reference>
<sequence>MASGTWGRRVACWNGARKGWGLFWVYIFFVFWA</sequence>
<organism evidence="1 2">
    <name type="scientific">Gossypium arboreum</name>
    <name type="common">Tree cotton</name>
    <name type="synonym">Gossypium nanking</name>
    <dbReference type="NCBI Taxonomy" id="29729"/>
    <lineage>
        <taxon>Eukaryota</taxon>
        <taxon>Viridiplantae</taxon>
        <taxon>Streptophyta</taxon>
        <taxon>Embryophyta</taxon>
        <taxon>Tracheophyta</taxon>
        <taxon>Spermatophyta</taxon>
        <taxon>Magnoliopsida</taxon>
        <taxon>eudicotyledons</taxon>
        <taxon>Gunneridae</taxon>
        <taxon>Pentapetalae</taxon>
        <taxon>rosids</taxon>
        <taxon>malvids</taxon>
        <taxon>Malvales</taxon>
        <taxon>Malvaceae</taxon>
        <taxon>Malvoideae</taxon>
        <taxon>Gossypium</taxon>
    </lineage>
</organism>
<dbReference type="Proteomes" id="UP000032142">
    <property type="component" value="Unassembled WGS sequence"/>
</dbReference>
<proteinExistence type="predicted"/>
<dbReference type="AlphaFoldDB" id="A0A0B0NFM7"/>
<gene>
    <name evidence="1" type="ORF">F383_00297</name>
</gene>
<evidence type="ECO:0000313" key="2">
    <source>
        <dbReference type="Proteomes" id="UP000032142"/>
    </source>
</evidence>
<keyword evidence="2" id="KW-1185">Reference proteome</keyword>